<accession>A0ABD5P8R6</accession>
<proteinExistence type="predicted"/>
<sequence>MLSTSASRALRNGTVAFAVSTVTTFAVGRERRLALRTGALTGGSTALATYLASRWLGGRN</sequence>
<protein>
    <submittedName>
        <fullName evidence="1">Uncharacterized protein</fullName>
    </submittedName>
</protein>
<organism evidence="1 2">
    <name type="scientific">Halobium salinum</name>
    <dbReference type="NCBI Taxonomy" id="1364940"/>
    <lineage>
        <taxon>Archaea</taxon>
        <taxon>Methanobacteriati</taxon>
        <taxon>Methanobacteriota</taxon>
        <taxon>Stenosarchaea group</taxon>
        <taxon>Halobacteria</taxon>
        <taxon>Halobacteriales</taxon>
        <taxon>Haloferacaceae</taxon>
        <taxon>Halobium</taxon>
    </lineage>
</organism>
<keyword evidence="2" id="KW-1185">Reference proteome</keyword>
<dbReference type="EMBL" id="JBHSDS010000003">
    <property type="protein sequence ID" value="MFC4357151.1"/>
    <property type="molecule type" value="Genomic_DNA"/>
</dbReference>
<gene>
    <name evidence="1" type="ORF">ACFO0N_04205</name>
</gene>
<name>A0ABD5P8R6_9EURY</name>
<dbReference type="RefSeq" id="WP_267622548.1">
    <property type="nucleotide sequence ID" value="NZ_JAODIW010000006.1"/>
</dbReference>
<evidence type="ECO:0000313" key="1">
    <source>
        <dbReference type="EMBL" id="MFC4357151.1"/>
    </source>
</evidence>
<evidence type="ECO:0000313" key="2">
    <source>
        <dbReference type="Proteomes" id="UP001595921"/>
    </source>
</evidence>
<reference evidence="1 2" key="1">
    <citation type="journal article" date="2019" name="Int. J. Syst. Evol. Microbiol.">
        <title>The Global Catalogue of Microorganisms (GCM) 10K type strain sequencing project: providing services to taxonomists for standard genome sequencing and annotation.</title>
        <authorList>
            <consortium name="The Broad Institute Genomics Platform"/>
            <consortium name="The Broad Institute Genome Sequencing Center for Infectious Disease"/>
            <person name="Wu L."/>
            <person name="Ma J."/>
        </authorList>
    </citation>
    <scope>NUCLEOTIDE SEQUENCE [LARGE SCALE GENOMIC DNA]</scope>
    <source>
        <strain evidence="1 2">CGMCC 1.12553</strain>
    </source>
</reference>
<comment type="caution">
    <text evidence="1">The sequence shown here is derived from an EMBL/GenBank/DDBJ whole genome shotgun (WGS) entry which is preliminary data.</text>
</comment>
<dbReference type="AlphaFoldDB" id="A0ABD5P8R6"/>
<dbReference type="Proteomes" id="UP001595921">
    <property type="component" value="Unassembled WGS sequence"/>
</dbReference>